<protein>
    <recommendedName>
        <fullName evidence="6">Sucrose phosphate synthase</fullName>
    </recommendedName>
</protein>
<keyword evidence="1" id="KW-0328">Glycosyltransferase</keyword>
<comment type="caution">
    <text evidence="4">The sequence shown here is derived from an EMBL/GenBank/DDBJ whole genome shotgun (WGS) entry which is preliminary data.</text>
</comment>
<name>A0AAE0AG21_9ROSI</name>
<dbReference type="Proteomes" id="UP001281410">
    <property type="component" value="Unassembled WGS sequence"/>
</dbReference>
<proteinExistence type="predicted"/>
<evidence type="ECO:0000256" key="2">
    <source>
        <dbReference type="ARBA" id="ARBA00022679"/>
    </source>
</evidence>
<feature type="compositionally biased region" description="Basic and acidic residues" evidence="3">
    <location>
        <begin position="105"/>
        <end position="115"/>
    </location>
</feature>
<evidence type="ECO:0000256" key="1">
    <source>
        <dbReference type="ARBA" id="ARBA00022676"/>
    </source>
</evidence>
<dbReference type="EMBL" id="JANJYJ010000005">
    <property type="protein sequence ID" value="KAK3213134.1"/>
    <property type="molecule type" value="Genomic_DNA"/>
</dbReference>
<keyword evidence="2" id="KW-0808">Transferase</keyword>
<dbReference type="PANTHER" id="PTHR46039">
    <property type="entry name" value="SUCROSE-PHOSPHATE SYNTHASE 3-RELATED"/>
    <property type="match status" value="1"/>
</dbReference>
<evidence type="ECO:0000256" key="3">
    <source>
        <dbReference type="SAM" id="MobiDB-lite"/>
    </source>
</evidence>
<accession>A0AAE0AG21</accession>
<feature type="region of interest" description="Disordered" evidence="3">
    <location>
        <begin position="94"/>
        <end position="179"/>
    </location>
</feature>
<keyword evidence="5" id="KW-1185">Reference proteome</keyword>
<dbReference type="AlphaFoldDB" id="A0AAE0AG21"/>
<dbReference type="PANTHER" id="PTHR46039:SF2">
    <property type="entry name" value="SUCROSE-PHOSPHATE SYNTHASE 1"/>
    <property type="match status" value="1"/>
</dbReference>
<evidence type="ECO:0008006" key="6">
    <source>
        <dbReference type="Google" id="ProtNLM"/>
    </source>
</evidence>
<gene>
    <name evidence="4" type="ORF">Dsin_017840</name>
</gene>
<organism evidence="4 5">
    <name type="scientific">Dipteronia sinensis</name>
    <dbReference type="NCBI Taxonomy" id="43782"/>
    <lineage>
        <taxon>Eukaryota</taxon>
        <taxon>Viridiplantae</taxon>
        <taxon>Streptophyta</taxon>
        <taxon>Embryophyta</taxon>
        <taxon>Tracheophyta</taxon>
        <taxon>Spermatophyta</taxon>
        <taxon>Magnoliopsida</taxon>
        <taxon>eudicotyledons</taxon>
        <taxon>Gunneridae</taxon>
        <taxon>Pentapetalae</taxon>
        <taxon>rosids</taxon>
        <taxon>malvids</taxon>
        <taxon>Sapindales</taxon>
        <taxon>Sapindaceae</taxon>
        <taxon>Hippocastanoideae</taxon>
        <taxon>Acereae</taxon>
        <taxon>Dipteronia</taxon>
    </lineage>
</organism>
<dbReference type="InterPro" id="IPR044161">
    <property type="entry name" value="SPS"/>
</dbReference>
<evidence type="ECO:0000313" key="4">
    <source>
        <dbReference type="EMBL" id="KAK3213134.1"/>
    </source>
</evidence>
<dbReference type="GO" id="GO:0016757">
    <property type="term" value="F:glycosyltransferase activity"/>
    <property type="evidence" value="ECO:0007669"/>
    <property type="project" value="UniProtKB-KW"/>
</dbReference>
<sequence>MAGNDWINSYLEAILDVGPGLDDVKSSLLLRERGRFSPTRYFVEEVITGFDETDLHRSWIRAQATRSPQERNTRLENMCWRIWNLARQKKQLEGDLAQRKAKRRQERERGRREATADMSEDLSEGEKGDTVSDLSAHGDSTRARLPRINSVDAMETWASRTKRKEAIHCINKSSWSHTR</sequence>
<reference evidence="4" key="1">
    <citation type="journal article" date="2023" name="Plant J.">
        <title>Genome sequences and population genomics provide insights into the demographic history, inbreeding, and mutation load of two 'living fossil' tree species of Dipteronia.</title>
        <authorList>
            <person name="Feng Y."/>
            <person name="Comes H.P."/>
            <person name="Chen J."/>
            <person name="Zhu S."/>
            <person name="Lu R."/>
            <person name="Zhang X."/>
            <person name="Li P."/>
            <person name="Qiu J."/>
            <person name="Olsen K.M."/>
            <person name="Qiu Y."/>
        </authorList>
    </citation>
    <scope>NUCLEOTIDE SEQUENCE</scope>
    <source>
        <strain evidence="4">NBL</strain>
    </source>
</reference>
<evidence type="ECO:0000313" key="5">
    <source>
        <dbReference type="Proteomes" id="UP001281410"/>
    </source>
</evidence>